<evidence type="ECO:0000256" key="8">
    <source>
        <dbReference type="SAM" id="Phobius"/>
    </source>
</evidence>
<dbReference type="EMBL" id="BDSA01000004">
    <property type="protein sequence ID" value="GBE62313.1"/>
    <property type="molecule type" value="Genomic_DNA"/>
</dbReference>
<dbReference type="InterPro" id="IPR009038">
    <property type="entry name" value="GOLD_dom"/>
</dbReference>
<dbReference type="PROSITE" id="PS50866">
    <property type="entry name" value="GOLD"/>
    <property type="match status" value="1"/>
</dbReference>
<evidence type="ECO:0000259" key="10">
    <source>
        <dbReference type="PROSITE" id="PS50866"/>
    </source>
</evidence>
<dbReference type="RefSeq" id="XP_028868556.1">
    <property type="nucleotide sequence ID" value="XM_029012723.1"/>
</dbReference>
<evidence type="ECO:0000313" key="11">
    <source>
        <dbReference type="EMBL" id="GBE62313.1"/>
    </source>
</evidence>
<feature type="chain" id="PRO_5016409952" description="GOLD domain-containing protein" evidence="9">
    <location>
        <begin position="21"/>
        <end position="230"/>
    </location>
</feature>
<evidence type="ECO:0000313" key="12">
    <source>
        <dbReference type="Proteomes" id="UP000236319"/>
    </source>
</evidence>
<evidence type="ECO:0000256" key="3">
    <source>
        <dbReference type="ARBA" id="ARBA00022692"/>
    </source>
</evidence>
<evidence type="ECO:0000256" key="5">
    <source>
        <dbReference type="ARBA" id="ARBA00022989"/>
    </source>
</evidence>
<organism evidence="11 12">
    <name type="scientific">Babesia ovata</name>
    <dbReference type="NCBI Taxonomy" id="189622"/>
    <lineage>
        <taxon>Eukaryota</taxon>
        <taxon>Sar</taxon>
        <taxon>Alveolata</taxon>
        <taxon>Apicomplexa</taxon>
        <taxon>Aconoidasida</taxon>
        <taxon>Piroplasmida</taxon>
        <taxon>Babesiidae</taxon>
        <taxon>Babesia</taxon>
    </lineage>
</organism>
<feature type="signal peptide" evidence="9">
    <location>
        <begin position="1"/>
        <end position="20"/>
    </location>
</feature>
<evidence type="ECO:0000256" key="1">
    <source>
        <dbReference type="ARBA" id="ARBA00004479"/>
    </source>
</evidence>
<keyword evidence="12" id="KW-1185">Reference proteome</keyword>
<reference evidence="11 12" key="1">
    <citation type="journal article" date="2017" name="BMC Genomics">
        <title>Whole-genome assembly of Babesia ovata and comparative genomics between closely related pathogens.</title>
        <authorList>
            <person name="Yamagishi J."/>
            <person name="Asada M."/>
            <person name="Hakimi H."/>
            <person name="Tanaka T.Q."/>
            <person name="Sugimoto C."/>
            <person name="Kawazu S."/>
        </authorList>
    </citation>
    <scope>NUCLEOTIDE SEQUENCE [LARGE SCALE GENOMIC DNA]</scope>
    <source>
        <strain evidence="11 12">Miyake</strain>
    </source>
</reference>
<dbReference type="Pfam" id="PF01105">
    <property type="entry name" value="EMP24_GP25L"/>
    <property type="match status" value="1"/>
</dbReference>
<comment type="subcellular location">
    <subcellularLocation>
        <location evidence="1 7">Membrane</location>
        <topology evidence="1 7">Single-pass type I membrane protein</topology>
    </subcellularLocation>
</comment>
<comment type="caution">
    <text evidence="11">The sequence shown here is derived from an EMBL/GenBank/DDBJ whole genome shotgun (WGS) entry which is preliminary data.</text>
</comment>
<protein>
    <recommendedName>
        <fullName evidence="10">GOLD domain-containing protein</fullName>
    </recommendedName>
</protein>
<dbReference type="InterPro" id="IPR015720">
    <property type="entry name" value="Emp24-like"/>
</dbReference>
<keyword evidence="3 7" id="KW-0812">Transmembrane</keyword>
<gene>
    <name evidence="11" type="ORF">BOVATA_038060</name>
</gene>
<keyword evidence="5 8" id="KW-1133">Transmembrane helix</keyword>
<comment type="similarity">
    <text evidence="2 7">Belongs to the EMP24/GP25L family.</text>
</comment>
<dbReference type="PANTHER" id="PTHR22811">
    <property type="entry name" value="TRANSMEMBRANE EMP24 DOMAIN-CONTAINING PROTEIN"/>
    <property type="match status" value="1"/>
</dbReference>
<dbReference type="OrthoDB" id="3427at2759"/>
<dbReference type="GeneID" id="39876083"/>
<evidence type="ECO:0000256" key="2">
    <source>
        <dbReference type="ARBA" id="ARBA00007104"/>
    </source>
</evidence>
<evidence type="ECO:0000256" key="9">
    <source>
        <dbReference type="SAM" id="SignalP"/>
    </source>
</evidence>
<keyword evidence="6 8" id="KW-0472">Membrane</keyword>
<feature type="transmembrane region" description="Helical" evidence="8">
    <location>
        <begin position="197"/>
        <end position="218"/>
    </location>
</feature>
<sequence>MKGASGVALALAMCSVGVSGFYFQIDYNDERCFYESVPYMAMLSVNYDLLNPEARSCIVRISDEERKVLQSTNLKDMPAKGNEHTSPAHSGIGRVTYVAKVEGTYHVCIECPGQMWYVSHMAKIGLSTEIADGNDKYGRHMQYDVDKETTAKKDEIKELSEDLSKFAANIMNIKSHQRMESATVKELHDTYKGMYNYILYFYILQFIIIGATAGFSVYHITKFFKAYRIV</sequence>
<feature type="domain" description="GOLD" evidence="10">
    <location>
        <begin position="30"/>
        <end position="147"/>
    </location>
</feature>
<evidence type="ECO:0000256" key="4">
    <source>
        <dbReference type="ARBA" id="ARBA00022729"/>
    </source>
</evidence>
<evidence type="ECO:0000256" key="6">
    <source>
        <dbReference type="ARBA" id="ARBA00023136"/>
    </source>
</evidence>
<dbReference type="SMART" id="SM01190">
    <property type="entry name" value="EMP24_GP25L"/>
    <property type="match status" value="1"/>
</dbReference>
<name>A0A2H6KH42_9APIC</name>
<proteinExistence type="inferred from homology"/>
<accession>A0A2H6KH42</accession>
<dbReference type="AlphaFoldDB" id="A0A2H6KH42"/>
<dbReference type="GO" id="GO:0016020">
    <property type="term" value="C:membrane"/>
    <property type="evidence" value="ECO:0007669"/>
    <property type="project" value="UniProtKB-SubCell"/>
</dbReference>
<keyword evidence="4 9" id="KW-0732">Signal</keyword>
<evidence type="ECO:0000256" key="7">
    <source>
        <dbReference type="RuleBase" id="RU003827"/>
    </source>
</evidence>
<dbReference type="Proteomes" id="UP000236319">
    <property type="component" value="Unassembled WGS sequence"/>
</dbReference>
<dbReference type="VEuPathDB" id="PiroplasmaDB:BOVATA_038060"/>